<evidence type="ECO:0000313" key="10">
    <source>
        <dbReference type="Proteomes" id="UP000176914"/>
    </source>
</evidence>
<reference evidence="9 10" key="1">
    <citation type="journal article" date="2016" name="Nat. Commun.">
        <title>Thousands of microbial genomes shed light on interconnected biogeochemical processes in an aquifer system.</title>
        <authorList>
            <person name="Anantharaman K."/>
            <person name="Brown C.T."/>
            <person name="Hug L.A."/>
            <person name="Sharon I."/>
            <person name="Castelle C.J."/>
            <person name="Probst A.J."/>
            <person name="Thomas B.C."/>
            <person name="Singh A."/>
            <person name="Wilkins M.J."/>
            <person name="Karaoz U."/>
            <person name="Brodie E.L."/>
            <person name="Williams K.H."/>
            <person name="Hubbard S.S."/>
            <person name="Banfield J.F."/>
        </authorList>
    </citation>
    <scope>NUCLEOTIDE SEQUENCE [LARGE SCALE GENOMIC DNA]</scope>
</reference>
<name>A0A1F6E687_9BACT</name>
<sequence length="199" mass="22365">MPHLELIPLVKFIGYPGIFLAIFLESGVFFGFFLPGASLLFTAGLLASQGFFNPWILIPMVAIAAILGDNVGYWFGNKIGAPLLERNTRFFRHEHLEQAREFYEKHGVLAIVLARFIPIIRTFAPIVAGMASMRYRLFVMYNIAGALLWGAGVTFLGYYLGEKVPFVSQYLTPIIIVIIGVTCIPIMWEAYKRLPKSKN</sequence>
<comment type="similarity">
    <text evidence="2 7">Belongs to the DedA family.</text>
</comment>
<evidence type="ECO:0000256" key="3">
    <source>
        <dbReference type="ARBA" id="ARBA00022475"/>
    </source>
</evidence>
<dbReference type="EMBL" id="MFLL01000020">
    <property type="protein sequence ID" value="OGG69097.1"/>
    <property type="molecule type" value="Genomic_DNA"/>
</dbReference>
<dbReference type="PANTHER" id="PTHR30353:SF0">
    <property type="entry name" value="TRANSMEMBRANE PROTEIN"/>
    <property type="match status" value="1"/>
</dbReference>
<evidence type="ECO:0000256" key="5">
    <source>
        <dbReference type="ARBA" id="ARBA00022989"/>
    </source>
</evidence>
<keyword evidence="6 7" id="KW-0472">Membrane</keyword>
<keyword evidence="5 7" id="KW-1133">Transmembrane helix</keyword>
<organism evidence="9 10">
    <name type="scientific">Candidatus Kaiserbacteria bacterium RIFCSPHIGHO2_02_FULL_55_25</name>
    <dbReference type="NCBI Taxonomy" id="1798498"/>
    <lineage>
        <taxon>Bacteria</taxon>
        <taxon>Candidatus Kaiseribacteriota</taxon>
    </lineage>
</organism>
<evidence type="ECO:0000256" key="4">
    <source>
        <dbReference type="ARBA" id="ARBA00022692"/>
    </source>
</evidence>
<feature type="transmembrane region" description="Helical" evidence="7">
    <location>
        <begin position="55"/>
        <end position="75"/>
    </location>
</feature>
<evidence type="ECO:0000259" key="8">
    <source>
        <dbReference type="Pfam" id="PF09335"/>
    </source>
</evidence>
<comment type="caution">
    <text evidence="9">The sequence shown here is derived from an EMBL/GenBank/DDBJ whole genome shotgun (WGS) entry which is preliminary data.</text>
</comment>
<feature type="transmembrane region" description="Helical" evidence="7">
    <location>
        <begin position="167"/>
        <end position="188"/>
    </location>
</feature>
<dbReference type="Pfam" id="PF09335">
    <property type="entry name" value="VTT_dom"/>
    <property type="match status" value="1"/>
</dbReference>
<dbReference type="AlphaFoldDB" id="A0A1F6E687"/>
<gene>
    <name evidence="9" type="ORF">A3C20_00565</name>
</gene>
<accession>A0A1F6E687</accession>
<keyword evidence="4 7" id="KW-0812">Transmembrane</keyword>
<evidence type="ECO:0000256" key="2">
    <source>
        <dbReference type="ARBA" id="ARBA00010792"/>
    </source>
</evidence>
<evidence type="ECO:0000256" key="6">
    <source>
        <dbReference type="ARBA" id="ARBA00023136"/>
    </source>
</evidence>
<evidence type="ECO:0000313" key="9">
    <source>
        <dbReference type="EMBL" id="OGG69097.1"/>
    </source>
</evidence>
<protein>
    <recommendedName>
        <fullName evidence="8">VTT domain-containing protein</fullName>
    </recommendedName>
</protein>
<proteinExistence type="inferred from homology"/>
<dbReference type="PANTHER" id="PTHR30353">
    <property type="entry name" value="INNER MEMBRANE PROTEIN DEDA-RELATED"/>
    <property type="match status" value="1"/>
</dbReference>
<evidence type="ECO:0000256" key="7">
    <source>
        <dbReference type="RuleBase" id="RU367016"/>
    </source>
</evidence>
<feature type="domain" description="VTT" evidence="8">
    <location>
        <begin position="34"/>
        <end position="158"/>
    </location>
</feature>
<dbReference type="InterPro" id="IPR032818">
    <property type="entry name" value="DedA-like"/>
</dbReference>
<dbReference type="GO" id="GO:0005886">
    <property type="term" value="C:plasma membrane"/>
    <property type="evidence" value="ECO:0007669"/>
    <property type="project" value="UniProtKB-SubCell"/>
</dbReference>
<feature type="transmembrane region" description="Helical" evidence="7">
    <location>
        <begin position="139"/>
        <end position="161"/>
    </location>
</feature>
<dbReference type="Proteomes" id="UP000176914">
    <property type="component" value="Unassembled WGS sequence"/>
</dbReference>
<evidence type="ECO:0000256" key="1">
    <source>
        <dbReference type="ARBA" id="ARBA00004651"/>
    </source>
</evidence>
<keyword evidence="3 7" id="KW-1003">Cell membrane</keyword>
<feature type="transmembrane region" description="Helical" evidence="7">
    <location>
        <begin position="12"/>
        <end position="34"/>
    </location>
</feature>
<dbReference type="InterPro" id="IPR032816">
    <property type="entry name" value="VTT_dom"/>
</dbReference>
<comment type="subcellular location">
    <subcellularLocation>
        <location evidence="1 7">Cell membrane</location>
        <topology evidence="1 7">Multi-pass membrane protein</topology>
    </subcellularLocation>
</comment>